<evidence type="ECO:0000259" key="5">
    <source>
        <dbReference type="Pfam" id="PF00685"/>
    </source>
</evidence>
<keyword evidence="2" id="KW-0325">Glycoprotein</keyword>
<dbReference type="Pfam" id="PF00685">
    <property type="entry name" value="Sulfotransfer_1"/>
    <property type="match status" value="1"/>
</dbReference>
<dbReference type="InterPro" id="IPR027417">
    <property type="entry name" value="P-loop_NTPase"/>
</dbReference>
<sequence length="486" mass="55245">MADNDENENLLGEDGQSRPKIIKKLNLEGKDIISKRYLSGAKRRPALILLVLFIVISLIQVKRDLFIRKSIFSASSSQPSIEVTYGGVKQNLTGDDLESLRNYILMNVPPEDFAGVKSNLVITDVLREAGRDAAYFNGSVLDHACPMTIRKSTKKLQKRVPDVIGIGFAKCGTGSLDFLDCHPSITFRTSEPKFFSTDKIVDRIIEKTESFPNPDFMSDVDFKNMQYELKDIKEDYMRRVPLAADDEILIEKSPQYSGGGSTEVRIKRAKAMKALNPKVKIIGIACDPVKRAYSQLSMKERRTEQMKSQGKKCGTKGCLKGTIEEAFEAFTEKQKQIKEHDLPMGFADYANQCKPFVDIVGAKNFHLVDGENLVQNPNHEWGKLLDFLEVDKEHFQFYKEEEKGFPCLDKPIKHCLNSSKGTSRKTDVRVQYGNFTQVWDRLYKETVLEMIPFFNICEEIDDACCEKLADENSSFSWIHRYACTDI</sequence>
<evidence type="ECO:0000256" key="1">
    <source>
        <dbReference type="ARBA" id="ARBA00022679"/>
    </source>
</evidence>
<proteinExistence type="inferred from homology"/>
<evidence type="ECO:0000256" key="4">
    <source>
        <dbReference type="SAM" id="Phobius"/>
    </source>
</evidence>
<accession>A0ABN7T1G6</accession>
<dbReference type="PANTHER" id="PTHR10605:SF72">
    <property type="entry name" value="HEPARAN SULFATE 3-O SULFOTRANSFERASE-B, ISOFORM A"/>
    <property type="match status" value="1"/>
</dbReference>
<dbReference type="Proteomes" id="UP001158576">
    <property type="component" value="Chromosome 2"/>
</dbReference>
<evidence type="ECO:0000256" key="2">
    <source>
        <dbReference type="ARBA" id="ARBA00023180"/>
    </source>
</evidence>
<keyword evidence="4" id="KW-0472">Membrane</keyword>
<protein>
    <recommendedName>
        <fullName evidence="3">Sulfotransferase</fullName>
        <ecNumber evidence="3">2.8.2.-</ecNumber>
    </recommendedName>
</protein>
<dbReference type="EC" id="2.8.2.-" evidence="3"/>
<keyword evidence="4" id="KW-1133">Transmembrane helix</keyword>
<evidence type="ECO:0000256" key="3">
    <source>
        <dbReference type="RuleBase" id="RU361155"/>
    </source>
</evidence>
<keyword evidence="7" id="KW-1185">Reference proteome</keyword>
<comment type="similarity">
    <text evidence="3">Belongs to the sulfotransferase 1 family.</text>
</comment>
<evidence type="ECO:0000313" key="7">
    <source>
        <dbReference type="Proteomes" id="UP001158576"/>
    </source>
</evidence>
<keyword evidence="4" id="KW-0812">Transmembrane</keyword>
<name>A0ABN7T1G6_OIKDI</name>
<dbReference type="SUPFAM" id="SSF52540">
    <property type="entry name" value="P-loop containing nucleoside triphosphate hydrolases"/>
    <property type="match status" value="1"/>
</dbReference>
<dbReference type="Gene3D" id="3.40.50.300">
    <property type="entry name" value="P-loop containing nucleotide triphosphate hydrolases"/>
    <property type="match status" value="1"/>
</dbReference>
<dbReference type="PANTHER" id="PTHR10605">
    <property type="entry name" value="HEPARAN SULFATE SULFOTRANSFERASE"/>
    <property type="match status" value="1"/>
</dbReference>
<evidence type="ECO:0000313" key="6">
    <source>
        <dbReference type="EMBL" id="CAG5109924.1"/>
    </source>
</evidence>
<feature type="transmembrane region" description="Helical" evidence="4">
    <location>
        <begin position="45"/>
        <end position="61"/>
    </location>
</feature>
<dbReference type="InterPro" id="IPR037359">
    <property type="entry name" value="NST/OST"/>
</dbReference>
<dbReference type="EMBL" id="OU015567">
    <property type="protein sequence ID" value="CAG5109924.1"/>
    <property type="molecule type" value="Genomic_DNA"/>
</dbReference>
<organism evidence="6 7">
    <name type="scientific">Oikopleura dioica</name>
    <name type="common">Tunicate</name>
    <dbReference type="NCBI Taxonomy" id="34765"/>
    <lineage>
        <taxon>Eukaryota</taxon>
        <taxon>Metazoa</taxon>
        <taxon>Chordata</taxon>
        <taxon>Tunicata</taxon>
        <taxon>Appendicularia</taxon>
        <taxon>Copelata</taxon>
        <taxon>Oikopleuridae</taxon>
        <taxon>Oikopleura</taxon>
    </lineage>
</organism>
<reference evidence="6 7" key="1">
    <citation type="submission" date="2021-04" db="EMBL/GenBank/DDBJ databases">
        <authorList>
            <person name="Bliznina A."/>
        </authorList>
    </citation>
    <scope>NUCLEOTIDE SEQUENCE [LARGE SCALE GENOMIC DNA]</scope>
</reference>
<gene>
    <name evidence="6" type="ORF">OKIOD_LOCUS13158</name>
</gene>
<keyword evidence="1 3" id="KW-0808">Transferase</keyword>
<dbReference type="InterPro" id="IPR000863">
    <property type="entry name" value="Sulfotransferase_dom"/>
</dbReference>
<feature type="domain" description="Sulfotransferase" evidence="5">
    <location>
        <begin position="265"/>
        <end position="411"/>
    </location>
</feature>